<dbReference type="GeneID" id="25915623"/>
<sequence>AGKPVRRTAADSTAKSPFLYSAFGVKKQIKQLSQWVAEEVAEVSLTLTNLFEFPLVCKDISIGVLYGM</sequence>
<feature type="non-terminal residue" evidence="2">
    <location>
        <position position="1"/>
    </location>
</feature>
<reference evidence="2 3" key="1">
    <citation type="submission" date="2011-02" db="EMBL/GenBank/DDBJ databases">
        <title>The Genome Sequence of Sphaeroforma arctica JP610.</title>
        <authorList>
            <consortium name="The Broad Institute Genome Sequencing Platform"/>
            <person name="Russ C."/>
            <person name="Cuomo C."/>
            <person name="Young S.K."/>
            <person name="Zeng Q."/>
            <person name="Gargeya S."/>
            <person name="Alvarado L."/>
            <person name="Berlin A."/>
            <person name="Chapman S.B."/>
            <person name="Chen Z."/>
            <person name="Freedman E."/>
            <person name="Gellesch M."/>
            <person name="Goldberg J."/>
            <person name="Griggs A."/>
            <person name="Gujja S."/>
            <person name="Heilman E."/>
            <person name="Heiman D."/>
            <person name="Howarth C."/>
            <person name="Mehta T."/>
            <person name="Neiman D."/>
            <person name="Pearson M."/>
            <person name="Roberts A."/>
            <person name="Saif S."/>
            <person name="Shea T."/>
            <person name="Shenoy N."/>
            <person name="Sisk P."/>
            <person name="Stolte C."/>
            <person name="Sykes S."/>
            <person name="White J."/>
            <person name="Yandava C."/>
            <person name="Burger G."/>
            <person name="Gray M.W."/>
            <person name="Holland P.W.H."/>
            <person name="King N."/>
            <person name="Lang F.B.F."/>
            <person name="Roger A.J."/>
            <person name="Ruiz-Trillo I."/>
            <person name="Haas B."/>
            <person name="Nusbaum C."/>
            <person name="Birren B."/>
        </authorList>
    </citation>
    <scope>NUCLEOTIDE SEQUENCE [LARGE SCALE GENOMIC DNA]</scope>
    <source>
        <strain evidence="2 3">JP610</strain>
    </source>
</reference>
<feature type="domain" description="Trs120/TRAPPC9 first Ig-like" evidence="1">
    <location>
        <begin position="7"/>
        <end position="62"/>
    </location>
</feature>
<accession>A0A0L0F887</accession>
<protein>
    <recommendedName>
        <fullName evidence="1">Trs120/TRAPPC9 first Ig-like domain-containing protein</fullName>
    </recommendedName>
</protein>
<gene>
    <name evidence="2" type="ORF">SARC_15119</name>
</gene>
<proteinExistence type="predicted"/>
<evidence type="ECO:0000259" key="1">
    <source>
        <dbReference type="Pfam" id="PF26254"/>
    </source>
</evidence>
<organism evidence="2 3">
    <name type="scientific">Sphaeroforma arctica JP610</name>
    <dbReference type="NCBI Taxonomy" id="667725"/>
    <lineage>
        <taxon>Eukaryota</taxon>
        <taxon>Ichthyosporea</taxon>
        <taxon>Ichthyophonida</taxon>
        <taxon>Sphaeroforma</taxon>
    </lineage>
</organism>
<dbReference type="InterPro" id="IPR058565">
    <property type="entry name" value="Ig_TRAPPC9_Trs120_1st"/>
</dbReference>
<dbReference type="RefSeq" id="XP_014146230.1">
    <property type="nucleotide sequence ID" value="XM_014290755.1"/>
</dbReference>
<dbReference type="AlphaFoldDB" id="A0A0L0F887"/>
<name>A0A0L0F887_9EUKA</name>
<keyword evidence="3" id="KW-1185">Reference proteome</keyword>
<dbReference type="Pfam" id="PF26254">
    <property type="entry name" value="Ig_TRAPPC9-Trs120_1st"/>
    <property type="match status" value="1"/>
</dbReference>
<evidence type="ECO:0000313" key="2">
    <source>
        <dbReference type="EMBL" id="KNC72328.1"/>
    </source>
</evidence>
<dbReference type="Proteomes" id="UP000054560">
    <property type="component" value="Unassembled WGS sequence"/>
</dbReference>
<evidence type="ECO:0000313" key="3">
    <source>
        <dbReference type="Proteomes" id="UP000054560"/>
    </source>
</evidence>
<dbReference type="EMBL" id="KQ247241">
    <property type="protein sequence ID" value="KNC72328.1"/>
    <property type="molecule type" value="Genomic_DNA"/>
</dbReference>